<protein>
    <recommendedName>
        <fullName evidence="4">F-box domain-containing protein</fullName>
    </recommendedName>
</protein>
<feature type="compositionally biased region" description="Basic and acidic residues" evidence="1">
    <location>
        <begin position="247"/>
        <end position="257"/>
    </location>
</feature>
<keyword evidence="3" id="KW-1185">Reference proteome</keyword>
<reference evidence="2 3" key="1">
    <citation type="journal article" date="2015" name="Genome Biol. Evol.">
        <title>Comparative Genomics of a Bacterivorous Green Alga Reveals Evolutionary Causalities and Consequences of Phago-Mixotrophic Mode of Nutrition.</title>
        <authorList>
            <person name="Burns J.A."/>
            <person name="Paasch A."/>
            <person name="Narechania A."/>
            <person name="Kim E."/>
        </authorList>
    </citation>
    <scope>NUCLEOTIDE SEQUENCE [LARGE SCALE GENOMIC DNA]</scope>
    <source>
        <strain evidence="2 3">PLY_AMNH</strain>
    </source>
</reference>
<evidence type="ECO:0008006" key="4">
    <source>
        <dbReference type="Google" id="ProtNLM"/>
    </source>
</evidence>
<feature type="region of interest" description="Disordered" evidence="1">
    <location>
        <begin position="117"/>
        <end position="138"/>
    </location>
</feature>
<dbReference type="Proteomes" id="UP001190700">
    <property type="component" value="Unassembled WGS sequence"/>
</dbReference>
<feature type="compositionally biased region" description="Basic residues" evidence="1">
    <location>
        <begin position="197"/>
        <end position="206"/>
    </location>
</feature>
<evidence type="ECO:0000313" key="2">
    <source>
        <dbReference type="EMBL" id="KAK3232793.1"/>
    </source>
</evidence>
<evidence type="ECO:0000256" key="1">
    <source>
        <dbReference type="SAM" id="MobiDB-lite"/>
    </source>
</evidence>
<dbReference type="AlphaFoldDB" id="A0AAE0ELE4"/>
<gene>
    <name evidence="2" type="ORF">CYMTET_56872</name>
</gene>
<sequence>MGQRSGVLKEITGQSATTSTTLMERDDSLDAQVKSGERSAGYPVAKMARLDSALGPGVVSGTDVPDWREVHGLLPRIFDILLHLEGGNKNVYQASRVCRSWRAIAVDILLGDTAASRPIRRQQQPPTRASAPAGSEHTTLAAITRNTGPDNELEACSLLRPLSVPETSGGPVESERPRGPSQSERPRGSCDSERSRRPPPARRRTTSSRPKSCRSDQGVMPRADSTEAAVTAAVDADSIEQNQDSEVVTKQREVDDQ</sequence>
<organism evidence="2 3">
    <name type="scientific">Cymbomonas tetramitiformis</name>
    <dbReference type="NCBI Taxonomy" id="36881"/>
    <lineage>
        <taxon>Eukaryota</taxon>
        <taxon>Viridiplantae</taxon>
        <taxon>Chlorophyta</taxon>
        <taxon>Pyramimonadophyceae</taxon>
        <taxon>Pyramimonadales</taxon>
        <taxon>Pyramimonadaceae</taxon>
        <taxon>Cymbomonas</taxon>
    </lineage>
</organism>
<evidence type="ECO:0000313" key="3">
    <source>
        <dbReference type="Proteomes" id="UP001190700"/>
    </source>
</evidence>
<feature type="compositionally biased region" description="Low complexity" evidence="1">
    <location>
        <begin position="226"/>
        <end position="236"/>
    </location>
</feature>
<accession>A0AAE0ELE4</accession>
<proteinExistence type="predicted"/>
<feature type="compositionally biased region" description="Basic and acidic residues" evidence="1">
    <location>
        <begin position="173"/>
        <end position="196"/>
    </location>
</feature>
<dbReference type="EMBL" id="LGRX02035895">
    <property type="protein sequence ID" value="KAK3232793.1"/>
    <property type="molecule type" value="Genomic_DNA"/>
</dbReference>
<feature type="region of interest" description="Disordered" evidence="1">
    <location>
        <begin position="161"/>
        <end position="257"/>
    </location>
</feature>
<name>A0AAE0ELE4_9CHLO</name>
<comment type="caution">
    <text evidence="2">The sequence shown here is derived from an EMBL/GenBank/DDBJ whole genome shotgun (WGS) entry which is preliminary data.</text>
</comment>